<feature type="transmembrane region" description="Helical" evidence="7">
    <location>
        <begin position="12"/>
        <end position="34"/>
    </location>
</feature>
<evidence type="ECO:0000256" key="2">
    <source>
        <dbReference type="ARBA" id="ARBA00022448"/>
    </source>
</evidence>
<evidence type="ECO:0000256" key="1">
    <source>
        <dbReference type="ARBA" id="ARBA00004651"/>
    </source>
</evidence>
<dbReference type="GO" id="GO:0005886">
    <property type="term" value="C:plasma membrane"/>
    <property type="evidence" value="ECO:0007669"/>
    <property type="project" value="UniProtKB-SubCell"/>
</dbReference>
<dbReference type="EMBL" id="CP094970">
    <property type="protein sequence ID" value="UYM05031.1"/>
    <property type="molecule type" value="Genomic_DNA"/>
</dbReference>
<keyword evidence="6 7" id="KW-0472">Membrane</keyword>
<dbReference type="RefSeq" id="WP_271633796.1">
    <property type="nucleotide sequence ID" value="NZ_CP094970.1"/>
</dbReference>
<evidence type="ECO:0000256" key="6">
    <source>
        <dbReference type="ARBA" id="ARBA00023136"/>
    </source>
</evidence>
<evidence type="ECO:0000256" key="3">
    <source>
        <dbReference type="ARBA" id="ARBA00022475"/>
    </source>
</evidence>
<feature type="transmembrane region" description="Helical" evidence="7">
    <location>
        <begin position="138"/>
        <end position="162"/>
    </location>
</feature>
<evidence type="ECO:0000259" key="8">
    <source>
        <dbReference type="PROSITE" id="PS50928"/>
    </source>
</evidence>
<feature type="domain" description="ABC transmembrane type-1" evidence="8">
    <location>
        <begin position="102"/>
        <end position="333"/>
    </location>
</feature>
<sequence>MAAQAGSLPRYIVQRLLLIIPMVWILLTLVFLLMRVAPGDPVSASVGGRLSEAALDERRASLGLDRPLIVQYFDYLGSILRLDFGKTITDNQPILDVVKENGGATLTLTVSAMIIALVVGIPLGLLAGRLRDTTSDAVIRIFGIITYAAPVFYTGLLVQILFLNVFPGWPLLGDSDTMTTYNVPSKTHILLLDAIIAGDSTAVVDVLKHLMLPAVTLALLICGIFIRLTRVNVLQTLQADYVEAARARGIKESKVVRAHAFRNALVPVVTIVGLQVALLMSGAVLTEKTFAWPGLGNRLIDYIEGRDYIAVQGIISLFAIVVVVVSLVIDIINAMIDPRVRY</sequence>
<evidence type="ECO:0000313" key="10">
    <source>
        <dbReference type="Proteomes" id="UP001164390"/>
    </source>
</evidence>
<evidence type="ECO:0000256" key="4">
    <source>
        <dbReference type="ARBA" id="ARBA00022692"/>
    </source>
</evidence>
<keyword evidence="2 7" id="KW-0813">Transport</keyword>
<dbReference type="Gene3D" id="1.10.3720.10">
    <property type="entry name" value="MetI-like"/>
    <property type="match status" value="1"/>
</dbReference>
<dbReference type="KEGG" id="sgrg:L0C25_21320"/>
<feature type="transmembrane region" description="Helical" evidence="7">
    <location>
        <begin position="309"/>
        <end position="332"/>
    </location>
</feature>
<protein>
    <submittedName>
        <fullName evidence="9">ABC transporter permease</fullName>
    </submittedName>
</protein>
<dbReference type="PROSITE" id="PS50928">
    <property type="entry name" value="ABC_TM1"/>
    <property type="match status" value="1"/>
</dbReference>
<feature type="transmembrane region" description="Helical" evidence="7">
    <location>
        <begin position="104"/>
        <end position="126"/>
    </location>
</feature>
<gene>
    <name evidence="9" type="ORF">L0C25_21320</name>
</gene>
<keyword evidence="5 7" id="KW-1133">Transmembrane helix</keyword>
<name>A0AA46TH31_9ACTN</name>
<dbReference type="AlphaFoldDB" id="A0AA46TH31"/>
<dbReference type="Pfam" id="PF00528">
    <property type="entry name" value="BPD_transp_1"/>
    <property type="match status" value="1"/>
</dbReference>
<proteinExistence type="inferred from homology"/>
<keyword evidence="10" id="KW-1185">Reference proteome</keyword>
<keyword evidence="4 7" id="KW-0812">Transmembrane</keyword>
<accession>A0AA46TH31</accession>
<organism evidence="9 10">
    <name type="scientific">Solicola gregarius</name>
    <dbReference type="NCBI Taxonomy" id="2908642"/>
    <lineage>
        <taxon>Bacteria</taxon>
        <taxon>Bacillati</taxon>
        <taxon>Actinomycetota</taxon>
        <taxon>Actinomycetes</taxon>
        <taxon>Propionibacteriales</taxon>
        <taxon>Nocardioidaceae</taxon>
        <taxon>Solicola</taxon>
    </lineage>
</organism>
<evidence type="ECO:0000256" key="5">
    <source>
        <dbReference type="ARBA" id="ARBA00022989"/>
    </source>
</evidence>
<dbReference type="PANTHER" id="PTHR43163:SF6">
    <property type="entry name" value="DIPEPTIDE TRANSPORT SYSTEM PERMEASE PROTEIN DPPB-RELATED"/>
    <property type="match status" value="1"/>
</dbReference>
<comment type="subcellular location">
    <subcellularLocation>
        <location evidence="1 7">Cell membrane</location>
        <topology evidence="1 7">Multi-pass membrane protein</topology>
    </subcellularLocation>
</comment>
<dbReference type="InterPro" id="IPR045621">
    <property type="entry name" value="BPD_transp_1_N"/>
</dbReference>
<feature type="transmembrane region" description="Helical" evidence="7">
    <location>
        <begin position="210"/>
        <end position="228"/>
    </location>
</feature>
<dbReference type="Pfam" id="PF19300">
    <property type="entry name" value="BPD_transp_1_N"/>
    <property type="match status" value="1"/>
</dbReference>
<reference evidence="9" key="1">
    <citation type="submission" date="2022-01" db="EMBL/GenBank/DDBJ databases">
        <title>Nocardioidaceae gen. sp. A5X3R13.</title>
        <authorList>
            <person name="Lopez Marin M.A."/>
            <person name="Uhlik O."/>
        </authorList>
    </citation>
    <scope>NUCLEOTIDE SEQUENCE</scope>
    <source>
        <strain evidence="9">A5X3R13</strain>
    </source>
</reference>
<dbReference type="CDD" id="cd06261">
    <property type="entry name" value="TM_PBP2"/>
    <property type="match status" value="1"/>
</dbReference>
<comment type="similarity">
    <text evidence="7">Belongs to the binding-protein-dependent transport system permease family.</text>
</comment>
<dbReference type="PANTHER" id="PTHR43163">
    <property type="entry name" value="DIPEPTIDE TRANSPORT SYSTEM PERMEASE PROTEIN DPPB-RELATED"/>
    <property type="match status" value="1"/>
</dbReference>
<keyword evidence="3" id="KW-1003">Cell membrane</keyword>
<dbReference type="GO" id="GO:0055085">
    <property type="term" value="P:transmembrane transport"/>
    <property type="evidence" value="ECO:0007669"/>
    <property type="project" value="InterPro"/>
</dbReference>
<dbReference type="SUPFAM" id="SSF161098">
    <property type="entry name" value="MetI-like"/>
    <property type="match status" value="1"/>
</dbReference>
<dbReference type="InterPro" id="IPR035906">
    <property type="entry name" value="MetI-like_sf"/>
</dbReference>
<dbReference type="Proteomes" id="UP001164390">
    <property type="component" value="Chromosome"/>
</dbReference>
<evidence type="ECO:0000256" key="7">
    <source>
        <dbReference type="RuleBase" id="RU363032"/>
    </source>
</evidence>
<feature type="transmembrane region" description="Helical" evidence="7">
    <location>
        <begin position="264"/>
        <end position="285"/>
    </location>
</feature>
<dbReference type="InterPro" id="IPR000515">
    <property type="entry name" value="MetI-like"/>
</dbReference>
<evidence type="ECO:0000313" key="9">
    <source>
        <dbReference type="EMBL" id="UYM05031.1"/>
    </source>
</evidence>